<feature type="region of interest" description="Disordered" evidence="1">
    <location>
        <begin position="105"/>
        <end position="124"/>
    </location>
</feature>
<sequence length="422" mass="47316">MVNTISNVDLDKYFYIELLQDIGELSLSHVFAVIGFAINLHCDIPGSNDRMIVSSDLDVLKMFEIHNNEAFVPSVGENLRKSTFNTAASPSVNVEVHGGDDLSDFDSNDAEYNPSSDDNSTDEGQLFEKMDKFREVLRDYTIQQGCSIIRENNKKARVTAHCADSSCMWRIHASPLPDGVTYMIKTYKGEHTCVRLQSNSNANSSWIAKKLGEVIKINLDIKVDAMQTYLQKKYGIEASMMQLYRAKRRALDGIEGKHESSYTMLPMYISEIKRTNPGSLVKIKCQRPLLLMNPLFKRIFIAFDALFKGFKAGCRTFIEIDGCHLKGPYGGVLLAAVSLDRNNGLFLIVVGVVESENRDSWEFFLQNLNTVIGAHSSQVPWTFMSDQQKSQVGHEMENKAESGTGKAMRKESGGPLISRFND</sequence>
<evidence type="ECO:0000313" key="5">
    <source>
        <dbReference type="Proteomes" id="UP000325577"/>
    </source>
</evidence>
<feature type="region of interest" description="Disordered" evidence="1">
    <location>
        <begin position="390"/>
        <end position="422"/>
    </location>
</feature>
<dbReference type="Pfam" id="PF10551">
    <property type="entry name" value="MULE"/>
    <property type="match status" value="1"/>
</dbReference>
<evidence type="ECO:0000313" key="4">
    <source>
        <dbReference type="EMBL" id="KAA8541320.1"/>
    </source>
</evidence>
<name>A0A5J5BG99_9ASTE</name>
<dbReference type="PANTHER" id="PTHR31973">
    <property type="entry name" value="POLYPROTEIN, PUTATIVE-RELATED"/>
    <property type="match status" value="1"/>
</dbReference>
<dbReference type="InterPro" id="IPR004332">
    <property type="entry name" value="Transposase_MuDR"/>
</dbReference>
<protein>
    <recommendedName>
        <fullName evidence="6">Transposase MuDR plant domain-containing protein</fullName>
    </recommendedName>
</protein>
<dbReference type="EMBL" id="CM018036">
    <property type="protein sequence ID" value="KAA8541320.1"/>
    <property type="molecule type" value="Genomic_DNA"/>
</dbReference>
<evidence type="ECO:0008006" key="6">
    <source>
        <dbReference type="Google" id="ProtNLM"/>
    </source>
</evidence>
<accession>A0A5J5BG99</accession>
<dbReference type="OrthoDB" id="683469at2759"/>
<evidence type="ECO:0000256" key="1">
    <source>
        <dbReference type="SAM" id="MobiDB-lite"/>
    </source>
</evidence>
<organism evidence="4 5">
    <name type="scientific">Nyssa sinensis</name>
    <dbReference type="NCBI Taxonomy" id="561372"/>
    <lineage>
        <taxon>Eukaryota</taxon>
        <taxon>Viridiplantae</taxon>
        <taxon>Streptophyta</taxon>
        <taxon>Embryophyta</taxon>
        <taxon>Tracheophyta</taxon>
        <taxon>Spermatophyta</taxon>
        <taxon>Magnoliopsida</taxon>
        <taxon>eudicotyledons</taxon>
        <taxon>Gunneridae</taxon>
        <taxon>Pentapetalae</taxon>
        <taxon>asterids</taxon>
        <taxon>Cornales</taxon>
        <taxon>Nyssaceae</taxon>
        <taxon>Nyssa</taxon>
    </lineage>
</organism>
<gene>
    <name evidence="4" type="ORF">F0562_025283</name>
</gene>
<dbReference type="Proteomes" id="UP000325577">
    <property type="component" value="Linkage Group LG13"/>
</dbReference>
<feature type="domain" description="Transposase MuDR plant" evidence="2">
    <location>
        <begin position="122"/>
        <end position="184"/>
    </location>
</feature>
<reference evidence="4 5" key="1">
    <citation type="submission" date="2019-09" db="EMBL/GenBank/DDBJ databases">
        <title>A chromosome-level genome assembly of the Chinese tupelo Nyssa sinensis.</title>
        <authorList>
            <person name="Yang X."/>
            <person name="Kang M."/>
            <person name="Yang Y."/>
            <person name="Xiong H."/>
            <person name="Wang M."/>
            <person name="Zhang Z."/>
            <person name="Wang Z."/>
            <person name="Wu H."/>
            <person name="Ma T."/>
            <person name="Liu J."/>
            <person name="Xi Z."/>
        </authorList>
    </citation>
    <scope>NUCLEOTIDE SEQUENCE [LARGE SCALE GENOMIC DNA]</scope>
    <source>
        <strain evidence="4">J267</strain>
        <tissue evidence="4">Leaf</tissue>
    </source>
</reference>
<evidence type="ECO:0000259" key="2">
    <source>
        <dbReference type="Pfam" id="PF03108"/>
    </source>
</evidence>
<dbReference type="AlphaFoldDB" id="A0A5J5BG99"/>
<evidence type="ECO:0000259" key="3">
    <source>
        <dbReference type="Pfam" id="PF10551"/>
    </source>
</evidence>
<dbReference type="Pfam" id="PF03108">
    <property type="entry name" value="DBD_Tnp_Mut"/>
    <property type="match status" value="1"/>
</dbReference>
<dbReference type="InterPro" id="IPR018289">
    <property type="entry name" value="MULE_transposase_dom"/>
</dbReference>
<keyword evidence="5" id="KW-1185">Reference proteome</keyword>
<dbReference type="PANTHER" id="PTHR31973:SF187">
    <property type="entry name" value="MUTATOR TRANSPOSASE MUDRA PROTEIN"/>
    <property type="match status" value="1"/>
</dbReference>
<proteinExistence type="predicted"/>
<feature type="domain" description="MULE transposase" evidence="3">
    <location>
        <begin position="318"/>
        <end position="391"/>
    </location>
</feature>